<evidence type="ECO:0000256" key="1">
    <source>
        <dbReference type="SAM" id="MobiDB-lite"/>
    </source>
</evidence>
<dbReference type="PANTHER" id="PTHR47644:SF1">
    <property type="entry name" value="PDZ DOMAIN-CONTAINING PROTEIN"/>
    <property type="match status" value="1"/>
</dbReference>
<name>A0A482WU36_LAOST</name>
<keyword evidence="3" id="KW-1185">Reference proteome</keyword>
<comment type="caution">
    <text evidence="2">The sequence shown here is derived from an EMBL/GenBank/DDBJ whole genome shotgun (WGS) entry which is preliminary data.</text>
</comment>
<feature type="region of interest" description="Disordered" evidence="1">
    <location>
        <begin position="652"/>
        <end position="673"/>
    </location>
</feature>
<feature type="region of interest" description="Disordered" evidence="1">
    <location>
        <begin position="370"/>
        <end position="403"/>
    </location>
</feature>
<dbReference type="OrthoDB" id="2157866at2759"/>
<dbReference type="STRING" id="195883.A0A482WU36"/>
<protein>
    <submittedName>
        <fullName evidence="2">Uncharacterized protein</fullName>
    </submittedName>
</protein>
<accession>A0A482WU36</accession>
<organism evidence="2 3">
    <name type="scientific">Laodelphax striatellus</name>
    <name type="common">Small brown planthopper</name>
    <name type="synonym">Delphax striatella</name>
    <dbReference type="NCBI Taxonomy" id="195883"/>
    <lineage>
        <taxon>Eukaryota</taxon>
        <taxon>Metazoa</taxon>
        <taxon>Ecdysozoa</taxon>
        <taxon>Arthropoda</taxon>
        <taxon>Hexapoda</taxon>
        <taxon>Insecta</taxon>
        <taxon>Pterygota</taxon>
        <taxon>Neoptera</taxon>
        <taxon>Paraneoptera</taxon>
        <taxon>Hemiptera</taxon>
        <taxon>Auchenorrhyncha</taxon>
        <taxon>Fulgoroidea</taxon>
        <taxon>Delphacidae</taxon>
        <taxon>Criomorphinae</taxon>
        <taxon>Laodelphax</taxon>
    </lineage>
</organism>
<dbReference type="EMBL" id="QKKF02025464">
    <property type="protein sequence ID" value="RZF37003.1"/>
    <property type="molecule type" value="Genomic_DNA"/>
</dbReference>
<dbReference type="InParanoid" id="A0A482WU36"/>
<dbReference type="Proteomes" id="UP000291343">
    <property type="component" value="Unassembled WGS sequence"/>
</dbReference>
<reference evidence="2 3" key="1">
    <citation type="journal article" date="2017" name="Gigascience">
        <title>Genome sequence of the small brown planthopper, Laodelphax striatellus.</title>
        <authorList>
            <person name="Zhu J."/>
            <person name="Jiang F."/>
            <person name="Wang X."/>
            <person name="Yang P."/>
            <person name="Bao Y."/>
            <person name="Zhao W."/>
            <person name="Wang W."/>
            <person name="Lu H."/>
            <person name="Wang Q."/>
            <person name="Cui N."/>
            <person name="Li J."/>
            <person name="Chen X."/>
            <person name="Luo L."/>
            <person name="Yu J."/>
            <person name="Kang L."/>
            <person name="Cui F."/>
        </authorList>
    </citation>
    <scope>NUCLEOTIDE SEQUENCE [LARGE SCALE GENOMIC DNA]</scope>
    <source>
        <strain evidence="2">Lst14</strain>
    </source>
</reference>
<evidence type="ECO:0000313" key="3">
    <source>
        <dbReference type="Proteomes" id="UP000291343"/>
    </source>
</evidence>
<feature type="compositionally biased region" description="Basic and acidic residues" evidence="1">
    <location>
        <begin position="381"/>
        <end position="395"/>
    </location>
</feature>
<proteinExistence type="predicted"/>
<evidence type="ECO:0000313" key="2">
    <source>
        <dbReference type="EMBL" id="RZF37003.1"/>
    </source>
</evidence>
<feature type="region of interest" description="Disordered" evidence="1">
    <location>
        <begin position="1"/>
        <end position="26"/>
    </location>
</feature>
<dbReference type="AlphaFoldDB" id="A0A482WU36"/>
<gene>
    <name evidence="2" type="ORF">LSTR_LSTR004691</name>
</gene>
<dbReference type="PANTHER" id="PTHR47644">
    <property type="entry name" value="AGAP008221-PA"/>
    <property type="match status" value="1"/>
</dbReference>
<sequence>MVGIRPALHPVPANRAHSVPVGPHHHAHNHVSIQADLCVPEPTSYESEDEIMGRRKQVARQAKGQRGGTPLYSKEDIREQYCINEKQLHGLDDVHDTGGLFGCLSNYHDSSCSSRSPSLLTVCVRQKVPSDENLHDLYRRPMHEYAPLPRWPRYFPQDDAMYFRRRPKSLCNDPYNYTWFPEDEENMRMEHPRPVQNDGFDMMCNSYPRRGPHLMSYSTEYLVGRHDPCPAHPYLPPPPPPPALPVTPHRQKHVSFARSHTLTSFDDAAISIGRSSAAASQERLIDGKKSTEVREQPPKVVVMEKVKRAPMKTQATQTEVCLGRKPLPPSYLSLSPRTVQRVRMVSQGAQTNGDKNNSRKLMKSFSEVGGQFGTTATNNADPHEPLQRTQSEEPPRSPFITVSPQEILIDFEPLERRGRKRVLAKTVSDGEILEGRSSPVEGEGTQSDCEQCNHHLPMDEPLEKRSATVYVEPLNVKSPVKTLITSDSQEEEFHENLVYGPGLFRKRSVSLEETEDAVGSTGGTELKVTPSTTAQSLFASSDSLNTRDHSDSIWNESQATVLHADSDNNGGGTGVSCSDLSSSLAPSAAVMSMTPTTRRKHLLMTQHQQRSSMDTEAFETEDLESEQPPISPRIRVEAPSIVPTVAVSTPTIERPADCTKHKSALNVSERAPG</sequence>